<organism evidence="8 9">
    <name type="scientific">Lineolata rhizophorae</name>
    <dbReference type="NCBI Taxonomy" id="578093"/>
    <lineage>
        <taxon>Eukaryota</taxon>
        <taxon>Fungi</taxon>
        <taxon>Dikarya</taxon>
        <taxon>Ascomycota</taxon>
        <taxon>Pezizomycotina</taxon>
        <taxon>Dothideomycetes</taxon>
        <taxon>Dothideomycetes incertae sedis</taxon>
        <taxon>Lineolatales</taxon>
        <taxon>Lineolataceae</taxon>
        <taxon>Lineolata</taxon>
    </lineage>
</organism>
<feature type="domain" description="Glucose-methanol-choline oxidoreductase N-terminal" evidence="6">
    <location>
        <begin position="124"/>
        <end position="147"/>
    </location>
</feature>
<keyword evidence="5" id="KW-0732">Signal</keyword>
<feature type="signal peptide" evidence="5">
    <location>
        <begin position="1"/>
        <end position="24"/>
    </location>
</feature>
<dbReference type="AlphaFoldDB" id="A0A6A6PEF2"/>
<evidence type="ECO:0000313" key="9">
    <source>
        <dbReference type="Proteomes" id="UP000799766"/>
    </source>
</evidence>
<dbReference type="Pfam" id="PF00732">
    <property type="entry name" value="GMC_oxred_N"/>
    <property type="match status" value="1"/>
</dbReference>
<feature type="chain" id="PRO_5025588482" evidence="5">
    <location>
        <begin position="25"/>
        <end position="631"/>
    </location>
</feature>
<keyword evidence="3 4" id="KW-0274">FAD</keyword>
<feature type="active site" description="Proton acceptor" evidence="2">
    <location>
        <position position="611"/>
    </location>
</feature>
<dbReference type="PANTHER" id="PTHR11552:SF115">
    <property type="entry name" value="DEHYDROGENASE XPTC-RELATED"/>
    <property type="match status" value="1"/>
</dbReference>
<dbReference type="InterPro" id="IPR036188">
    <property type="entry name" value="FAD/NAD-bd_sf"/>
</dbReference>
<evidence type="ECO:0000259" key="6">
    <source>
        <dbReference type="PROSITE" id="PS00623"/>
    </source>
</evidence>
<accession>A0A6A6PEF2</accession>
<dbReference type="OrthoDB" id="269227at2759"/>
<dbReference type="GO" id="GO:0050660">
    <property type="term" value="F:flavin adenine dinucleotide binding"/>
    <property type="evidence" value="ECO:0007669"/>
    <property type="project" value="InterPro"/>
</dbReference>
<dbReference type="SUPFAM" id="SSF51905">
    <property type="entry name" value="FAD/NAD(P)-binding domain"/>
    <property type="match status" value="1"/>
</dbReference>
<evidence type="ECO:0000256" key="1">
    <source>
        <dbReference type="ARBA" id="ARBA00010790"/>
    </source>
</evidence>
<dbReference type="PANTHER" id="PTHR11552">
    <property type="entry name" value="GLUCOSE-METHANOL-CHOLINE GMC OXIDOREDUCTASE"/>
    <property type="match status" value="1"/>
</dbReference>
<dbReference type="GO" id="GO:0044550">
    <property type="term" value="P:secondary metabolite biosynthetic process"/>
    <property type="evidence" value="ECO:0007669"/>
    <property type="project" value="TreeGrafter"/>
</dbReference>
<evidence type="ECO:0000313" key="8">
    <source>
        <dbReference type="EMBL" id="KAF2462356.1"/>
    </source>
</evidence>
<comment type="similarity">
    <text evidence="1 4">Belongs to the GMC oxidoreductase family.</text>
</comment>
<evidence type="ECO:0000256" key="2">
    <source>
        <dbReference type="PIRSR" id="PIRSR000137-1"/>
    </source>
</evidence>
<evidence type="ECO:0000259" key="7">
    <source>
        <dbReference type="PROSITE" id="PS00624"/>
    </source>
</evidence>
<evidence type="ECO:0000256" key="3">
    <source>
        <dbReference type="PIRSR" id="PIRSR000137-2"/>
    </source>
</evidence>
<dbReference type="Proteomes" id="UP000799766">
    <property type="component" value="Unassembled WGS sequence"/>
</dbReference>
<proteinExistence type="inferred from homology"/>
<evidence type="ECO:0000256" key="4">
    <source>
        <dbReference type="RuleBase" id="RU003968"/>
    </source>
</evidence>
<dbReference type="PIRSF" id="PIRSF000137">
    <property type="entry name" value="Alcohol_oxidase"/>
    <property type="match status" value="1"/>
</dbReference>
<comment type="cofactor">
    <cofactor evidence="3">
        <name>FAD</name>
        <dbReference type="ChEBI" id="CHEBI:57692"/>
    </cofactor>
</comment>
<feature type="domain" description="Glucose-methanol-choline oxidoreductase N-terminal" evidence="7">
    <location>
        <begin position="318"/>
        <end position="332"/>
    </location>
</feature>
<gene>
    <name evidence="8" type="ORF">BDY21DRAFT_12556</name>
</gene>
<reference evidence="8" key="1">
    <citation type="journal article" date="2020" name="Stud. Mycol.">
        <title>101 Dothideomycetes genomes: a test case for predicting lifestyles and emergence of pathogens.</title>
        <authorList>
            <person name="Haridas S."/>
            <person name="Albert R."/>
            <person name="Binder M."/>
            <person name="Bloem J."/>
            <person name="Labutti K."/>
            <person name="Salamov A."/>
            <person name="Andreopoulos B."/>
            <person name="Baker S."/>
            <person name="Barry K."/>
            <person name="Bills G."/>
            <person name="Bluhm B."/>
            <person name="Cannon C."/>
            <person name="Castanera R."/>
            <person name="Culley D."/>
            <person name="Daum C."/>
            <person name="Ezra D."/>
            <person name="Gonzalez J."/>
            <person name="Henrissat B."/>
            <person name="Kuo A."/>
            <person name="Liang C."/>
            <person name="Lipzen A."/>
            <person name="Lutzoni F."/>
            <person name="Magnuson J."/>
            <person name="Mondo S."/>
            <person name="Nolan M."/>
            <person name="Ohm R."/>
            <person name="Pangilinan J."/>
            <person name="Park H.-J."/>
            <person name="Ramirez L."/>
            <person name="Alfaro M."/>
            <person name="Sun H."/>
            <person name="Tritt A."/>
            <person name="Yoshinaga Y."/>
            <person name="Zwiers L.-H."/>
            <person name="Turgeon B."/>
            <person name="Goodwin S."/>
            <person name="Spatafora J."/>
            <person name="Crous P."/>
            <person name="Grigoriev I."/>
        </authorList>
    </citation>
    <scope>NUCLEOTIDE SEQUENCE</scope>
    <source>
        <strain evidence="8">ATCC 16933</strain>
    </source>
</reference>
<feature type="active site" description="Proton donor" evidence="2">
    <location>
        <position position="568"/>
    </location>
</feature>
<dbReference type="GO" id="GO:0016614">
    <property type="term" value="F:oxidoreductase activity, acting on CH-OH group of donors"/>
    <property type="evidence" value="ECO:0007669"/>
    <property type="project" value="InterPro"/>
</dbReference>
<dbReference type="PROSITE" id="PS00624">
    <property type="entry name" value="GMC_OXRED_2"/>
    <property type="match status" value="1"/>
</dbReference>
<dbReference type="InterPro" id="IPR000172">
    <property type="entry name" value="GMC_OxRdtase_N"/>
</dbReference>
<dbReference type="SUPFAM" id="SSF54373">
    <property type="entry name" value="FAD-linked reductases, C-terminal domain"/>
    <property type="match status" value="1"/>
</dbReference>
<feature type="binding site" evidence="3">
    <location>
        <position position="126"/>
    </location>
    <ligand>
        <name>FAD</name>
        <dbReference type="ChEBI" id="CHEBI:57692"/>
    </ligand>
</feature>
<feature type="binding site" evidence="3">
    <location>
        <position position="280"/>
    </location>
    <ligand>
        <name>FAD</name>
        <dbReference type="ChEBI" id="CHEBI:57692"/>
    </ligand>
</feature>
<dbReference type="Gene3D" id="3.30.560.10">
    <property type="entry name" value="Glucose Oxidase, domain 3"/>
    <property type="match status" value="1"/>
</dbReference>
<name>A0A6A6PEF2_9PEZI</name>
<sequence>MGKLNYHLAAVFALFFSLFELSNSLPYHSWSAQIKRQTSELLDSYDYIIVGGGTAGLTVADRLSESGEDNVLVIEYGYLDNSPAILNTGPNAFGFDSSSASRFYNISSVPQKNLNNRTVSVTIGCVVGGSSAVNGMYFDRGSAEDYDAISWAAGEDFDTWAFEGLLPYFKKSVTFHPPNERMQEEYGMTYDLEAAYGGSTPIHSSYAPFQWPTQQIEWEAFRDIEGAEYQVEGADGSAYGVFWVPNSIDPSDRTRSYSRRGHWNAVQNRTNYHLLPGHKVSRVATMDGIADSVVIVPRDGEPEESSIGVKKEVVLSAGTIHTPQILQRSGIGPRHVLEAAGIEVQVDLPGVGWNLQDHHVYSVAYNFQTDVEPNQSMLYGNSSFRAWALELWDANRTGPYSQSVGNSAAFLPLSVVSPDNGAAIADTLEAQDPAEYLPEDLDETLVAGFAAQKNAMVRQWRSTKSAILEFPFSGRPGSSVVMLKPASRGTVYLDPVDVEGEPVVDYRALSNPVDLTTNKELLGFARRFFNTPTMAQLTPVERSPGAEVASDEEIEAWLLRTLSPTVVHPTGTAALMPQELGGVVGPDLLVYGVKGISVADNSILTLLPGTHTSSGAYAIGEKAAAIVKSRA</sequence>
<keyword evidence="9" id="KW-1185">Reference proteome</keyword>
<dbReference type="PROSITE" id="PS00623">
    <property type="entry name" value="GMC_OXRED_1"/>
    <property type="match status" value="1"/>
</dbReference>
<keyword evidence="4" id="KW-0285">Flavoprotein</keyword>
<evidence type="ECO:0000256" key="5">
    <source>
        <dbReference type="SAM" id="SignalP"/>
    </source>
</evidence>
<dbReference type="Gene3D" id="3.50.50.60">
    <property type="entry name" value="FAD/NAD(P)-binding domain"/>
    <property type="match status" value="1"/>
</dbReference>
<dbReference type="InterPro" id="IPR012132">
    <property type="entry name" value="GMC_OxRdtase"/>
</dbReference>
<dbReference type="InterPro" id="IPR007867">
    <property type="entry name" value="GMC_OxRtase_C"/>
</dbReference>
<protein>
    <submittedName>
        <fullName evidence="8">Choline dehydrogenase</fullName>
    </submittedName>
</protein>
<dbReference type="Pfam" id="PF05199">
    <property type="entry name" value="GMC_oxred_C"/>
    <property type="match status" value="1"/>
</dbReference>
<dbReference type="EMBL" id="MU001670">
    <property type="protein sequence ID" value="KAF2462356.1"/>
    <property type="molecule type" value="Genomic_DNA"/>
</dbReference>